<dbReference type="AlphaFoldDB" id="A0A1I5NKU9"/>
<dbReference type="SUPFAM" id="SSF53901">
    <property type="entry name" value="Thiolase-like"/>
    <property type="match status" value="2"/>
</dbReference>
<dbReference type="EMBL" id="FOVH01000012">
    <property type="protein sequence ID" value="SFP22404.1"/>
    <property type="molecule type" value="Genomic_DNA"/>
</dbReference>
<dbReference type="Proteomes" id="UP000183413">
    <property type="component" value="Unassembled WGS sequence"/>
</dbReference>
<protein>
    <submittedName>
        <fullName evidence="2">Acetyl-CoA acetyltransferase</fullName>
    </submittedName>
</protein>
<proteinExistence type="predicted"/>
<name>A0A1I5NKU9_9ACTN</name>
<keyword evidence="3" id="KW-1185">Reference proteome</keyword>
<dbReference type="eggNOG" id="COG0183">
    <property type="taxonomic scope" value="Bacteria"/>
</dbReference>
<accession>A0A1I5NKU9</accession>
<keyword evidence="2" id="KW-0808">Transferase</keyword>
<dbReference type="InterPro" id="IPR002155">
    <property type="entry name" value="Thiolase"/>
</dbReference>
<gene>
    <name evidence="2" type="ORF">SAMN04489713_112203</name>
</gene>
<dbReference type="Gene3D" id="3.40.47.10">
    <property type="match status" value="1"/>
</dbReference>
<reference evidence="2 3" key="1">
    <citation type="submission" date="2016-10" db="EMBL/GenBank/DDBJ databases">
        <authorList>
            <person name="de Groot N.N."/>
        </authorList>
    </citation>
    <scope>NUCLEOTIDE SEQUENCE [LARGE SCALE GENOMIC DNA]</scope>
    <source>
        <strain evidence="2 3">DSM 43067</strain>
    </source>
</reference>
<dbReference type="InterPro" id="IPR016039">
    <property type="entry name" value="Thiolase-like"/>
</dbReference>
<dbReference type="CDD" id="cd00829">
    <property type="entry name" value="SCP-x_thiolase"/>
    <property type="match status" value="1"/>
</dbReference>
<dbReference type="RefSeq" id="WP_075023084.1">
    <property type="nucleotide sequence ID" value="NZ_FOVH01000012.1"/>
</dbReference>
<feature type="domain" description="Thiolase C-terminal" evidence="1">
    <location>
        <begin position="270"/>
        <end position="381"/>
    </location>
</feature>
<organism evidence="2 3">
    <name type="scientific">Actinomadura madurae</name>
    <dbReference type="NCBI Taxonomy" id="1993"/>
    <lineage>
        <taxon>Bacteria</taxon>
        <taxon>Bacillati</taxon>
        <taxon>Actinomycetota</taxon>
        <taxon>Actinomycetes</taxon>
        <taxon>Streptosporangiales</taxon>
        <taxon>Thermomonosporaceae</taxon>
        <taxon>Actinomadura</taxon>
    </lineage>
</organism>
<dbReference type="STRING" id="1993.SAMN04489713_112203"/>
<dbReference type="PIRSF" id="PIRSF000429">
    <property type="entry name" value="Ac-CoA_Ac_transf"/>
    <property type="match status" value="1"/>
</dbReference>
<evidence type="ECO:0000313" key="3">
    <source>
        <dbReference type="Proteomes" id="UP000183413"/>
    </source>
</evidence>
<dbReference type="GO" id="GO:0016747">
    <property type="term" value="F:acyltransferase activity, transferring groups other than amino-acyl groups"/>
    <property type="evidence" value="ECO:0007669"/>
    <property type="project" value="InterPro"/>
</dbReference>
<dbReference type="InterPro" id="IPR055140">
    <property type="entry name" value="Thiolase_C_2"/>
</dbReference>
<dbReference type="Pfam" id="PF22691">
    <property type="entry name" value="Thiolase_C_1"/>
    <property type="match status" value="1"/>
</dbReference>
<evidence type="ECO:0000259" key="1">
    <source>
        <dbReference type="Pfam" id="PF22691"/>
    </source>
</evidence>
<dbReference type="InParanoid" id="A0A1I5NKU9"/>
<dbReference type="PANTHER" id="PTHR42870:SF1">
    <property type="entry name" value="NON-SPECIFIC LIPID-TRANSFER PROTEIN-LIKE 2"/>
    <property type="match status" value="1"/>
</dbReference>
<dbReference type="PANTHER" id="PTHR42870">
    <property type="entry name" value="ACETYL-COA C-ACETYLTRANSFERASE"/>
    <property type="match status" value="1"/>
</dbReference>
<sequence>MFPKDETAVVGIGSTPYYKRGASLPQTKIEMACKAILAACEDAGLSVEDVDGFAYYSGGSDTALIAQTLGIPEVRFTGTLTGGGGGAAGSVGLAAAAITSGHANVVVSLMTLQQVTGARFGAAFAGKGGGTYSRPVSPEMDFVAPHGLFAPGQMFSLLARRHMHRYGTRREAFAEVAISTRENAINRPTARFRDRITLDDYMSARMISDPLCLYDYTQENDGAVAVITTAADRARDLRKPPVYVAGAANGSAGRWGQAITWMGMPDEYFASSGHRTVARDVYARAGVTAADIDVALLYDHFTPMVVMQLEDYGFCGIGEGGPFVESGAIRWKTGSIPVNTHGGNLSEAYIIGMTHVKEAVEQLRGEAVNQVEDAEFALVTGGPAPTPVSALILRK</sequence>
<evidence type="ECO:0000313" key="2">
    <source>
        <dbReference type="EMBL" id="SFP22404.1"/>
    </source>
</evidence>